<dbReference type="Proteomes" id="UP001165648">
    <property type="component" value="Unassembled WGS sequence"/>
</dbReference>
<dbReference type="SUPFAM" id="SSF52833">
    <property type="entry name" value="Thioredoxin-like"/>
    <property type="match status" value="1"/>
</dbReference>
<dbReference type="PROSITE" id="PS00194">
    <property type="entry name" value="THIOREDOXIN_1"/>
    <property type="match status" value="1"/>
</dbReference>
<evidence type="ECO:0000256" key="1">
    <source>
        <dbReference type="ARBA" id="ARBA00023284"/>
    </source>
</evidence>
<feature type="signal peptide" evidence="2">
    <location>
        <begin position="1"/>
        <end position="32"/>
    </location>
</feature>
<feature type="domain" description="Thioredoxin" evidence="3">
    <location>
        <begin position="38"/>
        <end position="187"/>
    </location>
</feature>
<keyword evidence="5" id="KW-1185">Reference proteome</keyword>
<keyword evidence="2" id="KW-0732">Signal</keyword>
<dbReference type="InterPro" id="IPR036249">
    <property type="entry name" value="Thioredoxin-like_sf"/>
</dbReference>
<evidence type="ECO:0000259" key="3">
    <source>
        <dbReference type="PROSITE" id="PS51352"/>
    </source>
</evidence>
<dbReference type="PANTHER" id="PTHR42852:SF13">
    <property type="entry name" value="PROTEIN DIPZ"/>
    <property type="match status" value="1"/>
</dbReference>
<feature type="chain" id="PRO_5045406826" evidence="2">
    <location>
        <begin position="33"/>
        <end position="190"/>
    </location>
</feature>
<dbReference type="CDD" id="cd02966">
    <property type="entry name" value="TlpA_like_family"/>
    <property type="match status" value="1"/>
</dbReference>
<dbReference type="PANTHER" id="PTHR42852">
    <property type="entry name" value="THIOL:DISULFIDE INTERCHANGE PROTEIN DSBE"/>
    <property type="match status" value="1"/>
</dbReference>
<dbReference type="InterPro" id="IPR050553">
    <property type="entry name" value="Thioredoxin_ResA/DsbE_sf"/>
</dbReference>
<evidence type="ECO:0000313" key="4">
    <source>
        <dbReference type="EMBL" id="MCX5614250.1"/>
    </source>
</evidence>
<keyword evidence="1" id="KW-0676">Redox-active center</keyword>
<gene>
    <name evidence="4" type="ORF">NQF64_03165</name>
</gene>
<evidence type="ECO:0000313" key="5">
    <source>
        <dbReference type="Proteomes" id="UP001165648"/>
    </source>
</evidence>
<organism evidence="4 5">
    <name type="scientific">Bombella saccharophila</name>
    <dbReference type="NCBI Taxonomy" id="2967338"/>
    <lineage>
        <taxon>Bacteria</taxon>
        <taxon>Pseudomonadati</taxon>
        <taxon>Pseudomonadota</taxon>
        <taxon>Alphaproteobacteria</taxon>
        <taxon>Acetobacterales</taxon>
        <taxon>Acetobacteraceae</taxon>
        <taxon>Bombella</taxon>
    </lineage>
</organism>
<accession>A0ABT3W7F3</accession>
<sequence length="190" mass="20499">MMRYLKKIRVGAVCLALLTVAAVGVRHNYAQADGLQNLQELEPEPALSAPVMLPVTGLAGQKATLPLHENKPYMLHLWATWCLPCREELPKLAALLKAHPDLPIVPVALDSGAAEQVAAALPRLHAVGLPVWVAEREHVQPFIKTVKDPGLPMTLLIDASGQVRAISDGGVDWGESQAVSIIHTLLQETE</sequence>
<evidence type="ECO:0000256" key="2">
    <source>
        <dbReference type="SAM" id="SignalP"/>
    </source>
</evidence>
<protein>
    <submittedName>
        <fullName evidence="4">TlpA family protein disulfide reductase</fullName>
    </submittedName>
</protein>
<dbReference type="RefSeq" id="WP_266106433.1">
    <property type="nucleotide sequence ID" value="NZ_JANIDW010000001.1"/>
</dbReference>
<comment type="caution">
    <text evidence="4">The sequence shown here is derived from an EMBL/GenBank/DDBJ whole genome shotgun (WGS) entry which is preliminary data.</text>
</comment>
<dbReference type="PROSITE" id="PS51352">
    <property type="entry name" value="THIOREDOXIN_2"/>
    <property type="match status" value="1"/>
</dbReference>
<proteinExistence type="predicted"/>
<dbReference type="InterPro" id="IPR000866">
    <property type="entry name" value="AhpC/TSA"/>
</dbReference>
<dbReference type="InterPro" id="IPR013766">
    <property type="entry name" value="Thioredoxin_domain"/>
</dbReference>
<name>A0ABT3W7F3_9PROT</name>
<reference evidence="4 5" key="1">
    <citation type="submission" date="2022-07" db="EMBL/GenBank/DDBJ databases">
        <title>Bombella genomes.</title>
        <authorList>
            <person name="Harer L."/>
            <person name="Styblova S."/>
            <person name="Ehrmann M."/>
        </authorList>
    </citation>
    <scope>NUCLEOTIDE SEQUENCE [LARGE SCALE GENOMIC DNA]</scope>
    <source>
        <strain evidence="4 5">TMW 2.2558</strain>
    </source>
</reference>
<dbReference type="InterPro" id="IPR017937">
    <property type="entry name" value="Thioredoxin_CS"/>
</dbReference>
<dbReference type="Gene3D" id="3.40.30.10">
    <property type="entry name" value="Glutaredoxin"/>
    <property type="match status" value="1"/>
</dbReference>
<dbReference type="EMBL" id="JANIDW010000001">
    <property type="protein sequence ID" value="MCX5614250.1"/>
    <property type="molecule type" value="Genomic_DNA"/>
</dbReference>
<dbReference type="Pfam" id="PF00578">
    <property type="entry name" value="AhpC-TSA"/>
    <property type="match status" value="1"/>
</dbReference>